<evidence type="ECO:0000256" key="7">
    <source>
        <dbReference type="ARBA" id="ARBA00023157"/>
    </source>
</evidence>
<dbReference type="SMART" id="SM00097">
    <property type="entry name" value="WNT1"/>
    <property type="match status" value="1"/>
</dbReference>
<dbReference type="PROSITE" id="PS00246">
    <property type="entry name" value="WNT1"/>
    <property type="match status" value="1"/>
</dbReference>
<evidence type="ECO:0000313" key="11">
    <source>
        <dbReference type="EMBL" id="VDN58379.1"/>
    </source>
</evidence>
<keyword evidence="4" id="KW-0964">Secreted</keyword>
<dbReference type="GO" id="GO:0030182">
    <property type="term" value="P:neuron differentiation"/>
    <property type="evidence" value="ECO:0007669"/>
    <property type="project" value="TreeGrafter"/>
</dbReference>
<keyword evidence="5" id="KW-0272">Extracellular matrix</keyword>
<keyword evidence="6 9" id="KW-0879">Wnt signaling pathway</keyword>
<reference evidence="11 13" key="2">
    <citation type="submission" date="2018-11" db="EMBL/GenBank/DDBJ databases">
        <authorList>
            <consortium name="Pathogen Informatics"/>
        </authorList>
    </citation>
    <scope>NUCLEOTIDE SEQUENCE [LARGE SCALE GENOMIC DNA]</scope>
</reference>
<dbReference type="WBParaSite" id="DME_0000446901-mRNA-1">
    <property type="protein sequence ID" value="DME_0000446901-mRNA-1"/>
    <property type="gene ID" value="DME_0000446901"/>
</dbReference>
<evidence type="ECO:0000256" key="2">
    <source>
        <dbReference type="ARBA" id="ARBA00005683"/>
    </source>
</evidence>
<dbReference type="STRING" id="318479.A0A158Q4B2"/>
<dbReference type="PANTHER" id="PTHR12027:SF116">
    <property type="entry name" value="ABNORMAL CELL LINEAGE PROTEIN 44"/>
    <property type="match status" value="1"/>
</dbReference>
<dbReference type="GO" id="GO:0060070">
    <property type="term" value="P:canonical Wnt signaling pathway"/>
    <property type="evidence" value="ECO:0007669"/>
    <property type="project" value="TreeGrafter"/>
</dbReference>
<evidence type="ECO:0000256" key="8">
    <source>
        <dbReference type="ARBA" id="ARBA00023288"/>
    </source>
</evidence>
<dbReference type="Proteomes" id="UP000274756">
    <property type="component" value="Unassembled WGS sequence"/>
</dbReference>
<comment type="subcellular location">
    <subcellularLocation>
        <location evidence="1 9">Secreted</location>
        <location evidence="1 9">Extracellular space</location>
        <location evidence="1 9">Extracellular matrix</location>
    </subcellularLocation>
</comment>
<evidence type="ECO:0000256" key="4">
    <source>
        <dbReference type="ARBA" id="ARBA00022525"/>
    </source>
</evidence>
<dbReference type="Pfam" id="PF00110">
    <property type="entry name" value="wnt"/>
    <property type="match status" value="1"/>
</dbReference>
<keyword evidence="7" id="KW-1015">Disulfide bond</keyword>
<dbReference type="PRINTS" id="PR01349">
    <property type="entry name" value="WNTPROTEIN"/>
</dbReference>
<evidence type="ECO:0000256" key="6">
    <source>
        <dbReference type="ARBA" id="ARBA00022687"/>
    </source>
</evidence>
<proteinExistence type="inferred from homology"/>
<feature type="region of interest" description="Disordered" evidence="10">
    <location>
        <begin position="1"/>
        <end position="20"/>
    </location>
</feature>
<dbReference type="Proteomes" id="UP000038040">
    <property type="component" value="Unplaced"/>
</dbReference>
<dbReference type="GO" id="GO:0005109">
    <property type="term" value="F:frizzled binding"/>
    <property type="evidence" value="ECO:0007669"/>
    <property type="project" value="TreeGrafter"/>
</dbReference>
<evidence type="ECO:0000256" key="5">
    <source>
        <dbReference type="ARBA" id="ARBA00022530"/>
    </source>
</evidence>
<comment type="similarity">
    <text evidence="2 9">Belongs to the Wnt family.</text>
</comment>
<dbReference type="GO" id="GO:0045165">
    <property type="term" value="P:cell fate commitment"/>
    <property type="evidence" value="ECO:0007669"/>
    <property type="project" value="TreeGrafter"/>
</dbReference>
<dbReference type="InterPro" id="IPR018161">
    <property type="entry name" value="Wnt_CS"/>
</dbReference>
<keyword evidence="3 9" id="KW-0217">Developmental protein</keyword>
<dbReference type="GO" id="GO:0005615">
    <property type="term" value="C:extracellular space"/>
    <property type="evidence" value="ECO:0007669"/>
    <property type="project" value="TreeGrafter"/>
</dbReference>
<dbReference type="InterPro" id="IPR005817">
    <property type="entry name" value="Wnt"/>
</dbReference>
<dbReference type="EMBL" id="UYYG01001167">
    <property type="protein sequence ID" value="VDN58379.1"/>
    <property type="molecule type" value="Genomic_DNA"/>
</dbReference>
<evidence type="ECO:0000256" key="9">
    <source>
        <dbReference type="RuleBase" id="RU003500"/>
    </source>
</evidence>
<evidence type="ECO:0000313" key="14">
    <source>
        <dbReference type="WBParaSite" id="DME_0000446901-mRNA-1"/>
    </source>
</evidence>
<protein>
    <recommendedName>
        <fullName evidence="9">Protein Wnt</fullName>
    </recommendedName>
</protein>
<dbReference type="AlphaFoldDB" id="A0A158Q4B2"/>
<reference evidence="14" key="1">
    <citation type="submission" date="2016-04" db="UniProtKB">
        <authorList>
            <consortium name="WormBaseParasite"/>
        </authorList>
    </citation>
    <scope>IDENTIFICATION</scope>
</reference>
<accession>A0A158Q4B2</accession>
<dbReference type="OrthoDB" id="5945655at2759"/>
<dbReference type="GO" id="GO:0005125">
    <property type="term" value="F:cytokine activity"/>
    <property type="evidence" value="ECO:0007669"/>
    <property type="project" value="TreeGrafter"/>
</dbReference>
<evidence type="ECO:0000256" key="1">
    <source>
        <dbReference type="ARBA" id="ARBA00004498"/>
    </source>
</evidence>
<sequence length="282" mass="31687">MNRHGCVNSGNSSPPEKLTQRKLSQGCSPELLHLRSYRHFHLLCRTQPSIAVAAYEGMQDIMNECREKMRFEPWDCSQINTVLQDPPVLRMGTKEAAYLWALSSAGAAWGISMACAQGWLQDCACNTHDHVKQNWEWDGCSYGVQFGIVTSRKLLTRSAPTRSPIRKLEKHNLKAGRIAIKKTLVSSCKCHGVSGSCDQKTCWKKAAELPIIVKHLTNKLRRARRVSDEKTRAKNAELIFMEDSPDPCLTTRTTNRVCNWRNETNSMGDCSVLCCGQGFKSP</sequence>
<evidence type="ECO:0000313" key="12">
    <source>
        <dbReference type="Proteomes" id="UP000038040"/>
    </source>
</evidence>
<name>A0A158Q4B2_DRAME</name>
<keyword evidence="13" id="KW-1185">Reference proteome</keyword>
<gene>
    <name evidence="11" type="ORF">DME_LOCUS8352</name>
</gene>
<evidence type="ECO:0000256" key="3">
    <source>
        <dbReference type="ARBA" id="ARBA00022473"/>
    </source>
</evidence>
<evidence type="ECO:0000313" key="13">
    <source>
        <dbReference type="Proteomes" id="UP000274756"/>
    </source>
</evidence>
<comment type="function">
    <text evidence="9">Ligand for members of the frizzled family of seven transmembrane receptors.</text>
</comment>
<organism evidence="12 14">
    <name type="scientific">Dracunculus medinensis</name>
    <name type="common">Guinea worm</name>
    <dbReference type="NCBI Taxonomy" id="318479"/>
    <lineage>
        <taxon>Eukaryota</taxon>
        <taxon>Metazoa</taxon>
        <taxon>Ecdysozoa</taxon>
        <taxon>Nematoda</taxon>
        <taxon>Chromadorea</taxon>
        <taxon>Rhabditida</taxon>
        <taxon>Spirurina</taxon>
        <taxon>Dracunculoidea</taxon>
        <taxon>Dracunculidae</taxon>
        <taxon>Dracunculus</taxon>
    </lineage>
</organism>
<evidence type="ECO:0000256" key="10">
    <source>
        <dbReference type="SAM" id="MobiDB-lite"/>
    </source>
</evidence>
<keyword evidence="8" id="KW-0449">Lipoprotein</keyword>
<dbReference type="PANTHER" id="PTHR12027">
    <property type="entry name" value="WNT RELATED"/>
    <property type="match status" value="1"/>
</dbReference>